<protein>
    <submittedName>
        <fullName evidence="10">ABC transporter, ATP-binding/permease protein, putative</fullName>
    </submittedName>
</protein>
<evidence type="ECO:0000256" key="7">
    <source>
        <dbReference type="SAM" id="Phobius"/>
    </source>
</evidence>
<evidence type="ECO:0000256" key="6">
    <source>
        <dbReference type="ARBA" id="ARBA00023136"/>
    </source>
</evidence>
<feature type="transmembrane region" description="Helical" evidence="7">
    <location>
        <begin position="56"/>
        <end position="79"/>
    </location>
</feature>
<evidence type="ECO:0000256" key="1">
    <source>
        <dbReference type="ARBA" id="ARBA00004651"/>
    </source>
</evidence>
<comment type="subcellular location">
    <subcellularLocation>
        <location evidence="1">Cell membrane</location>
        <topology evidence="1">Multi-pass membrane protein</topology>
    </subcellularLocation>
</comment>
<dbReference type="InterPro" id="IPR011527">
    <property type="entry name" value="ABC1_TM_dom"/>
</dbReference>
<dbReference type="PROSITE" id="PS50893">
    <property type="entry name" value="ABC_TRANSPORTER_2"/>
    <property type="match status" value="1"/>
</dbReference>
<dbReference type="SMART" id="SM00382">
    <property type="entry name" value="AAA"/>
    <property type="match status" value="1"/>
</dbReference>
<reference evidence="10 11" key="1">
    <citation type="journal article" date="2015" name="Genome Announc.">
        <title>Complete genome sequence of Vibrio alginolyticus ATCC 17749.</title>
        <authorList>
            <person name="Liu X.F."/>
            <person name="Cao Y."/>
            <person name="Zhang H.L."/>
            <person name="Chen Y.J."/>
            <person name="Hu C.J."/>
        </authorList>
    </citation>
    <scope>NUCLEOTIDE SEQUENCE [LARGE SCALE GENOMIC DNA]</scope>
    <source>
        <strain evidence="11">ATCC 17749 / DSM 2171 / NBRC 15630 / NCIMB 1903 / NCTC 12160 / XII-53</strain>
    </source>
</reference>
<dbReference type="PROSITE" id="PS50929">
    <property type="entry name" value="ABC_TM1F"/>
    <property type="match status" value="1"/>
</dbReference>
<dbReference type="InterPro" id="IPR027417">
    <property type="entry name" value="P-loop_NTPase"/>
</dbReference>
<gene>
    <name evidence="10" type="ORF">N646_3108</name>
</gene>
<evidence type="ECO:0000256" key="4">
    <source>
        <dbReference type="ARBA" id="ARBA00022840"/>
    </source>
</evidence>
<dbReference type="KEGG" id="vag:N646_3108"/>
<evidence type="ECO:0000256" key="2">
    <source>
        <dbReference type="ARBA" id="ARBA00022692"/>
    </source>
</evidence>
<evidence type="ECO:0000259" key="8">
    <source>
        <dbReference type="PROSITE" id="PS50893"/>
    </source>
</evidence>
<feature type="transmembrane region" description="Helical" evidence="7">
    <location>
        <begin position="136"/>
        <end position="153"/>
    </location>
</feature>
<dbReference type="PROSITE" id="PS00211">
    <property type="entry name" value="ABC_TRANSPORTER_1"/>
    <property type="match status" value="1"/>
</dbReference>
<dbReference type="GO" id="GO:0016887">
    <property type="term" value="F:ATP hydrolysis activity"/>
    <property type="evidence" value="ECO:0007669"/>
    <property type="project" value="InterPro"/>
</dbReference>
<dbReference type="Pfam" id="PF00664">
    <property type="entry name" value="ABC_membrane"/>
    <property type="match status" value="1"/>
</dbReference>
<dbReference type="GO" id="GO:0005886">
    <property type="term" value="C:plasma membrane"/>
    <property type="evidence" value="ECO:0007669"/>
    <property type="project" value="UniProtKB-SubCell"/>
</dbReference>
<dbReference type="HOGENOM" id="CLU_000604_84_9_6"/>
<dbReference type="PROSITE" id="PS00778">
    <property type="entry name" value="HIS_ACID_PHOSPHAT_2"/>
    <property type="match status" value="1"/>
</dbReference>
<feature type="domain" description="ABC transporter" evidence="8">
    <location>
        <begin position="328"/>
        <end position="536"/>
    </location>
</feature>
<dbReference type="Gene3D" id="1.20.1560.10">
    <property type="entry name" value="ABC transporter type 1, transmembrane domain"/>
    <property type="match status" value="1"/>
</dbReference>
<dbReference type="GO" id="GO:0034040">
    <property type="term" value="F:ATPase-coupled lipid transmembrane transporter activity"/>
    <property type="evidence" value="ECO:0007669"/>
    <property type="project" value="TreeGrafter"/>
</dbReference>
<dbReference type="InterPro" id="IPR003439">
    <property type="entry name" value="ABC_transporter-like_ATP-bd"/>
</dbReference>
<dbReference type="SUPFAM" id="SSF90123">
    <property type="entry name" value="ABC transporter transmembrane region"/>
    <property type="match status" value="1"/>
</dbReference>
<dbReference type="GO" id="GO:0140359">
    <property type="term" value="F:ABC-type transporter activity"/>
    <property type="evidence" value="ECO:0007669"/>
    <property type="project" value="InterPro"/>
</dbReference>
<dbReference type="PANTHER" id="PTHR24221:SF614">
    <property type="entry name" value="GLUTATHIONE_L-CYSTEINE TRANSPORT SYSTEM ATP-BINDING_PERMEASE PROTEIN CYDC"/>
    <property type="match status" value="1"/>
</dbReference>
<dbReference type="InterPro" id="IPR036640">
    <property type="entry name" value="ABC1_TM_sf"/>
</dbReference>
<feature type="transmembrane region" description="Helical" evidence="7">
    <location>
        <begin position="25"/>
        <end position="50"/>
    </location>
</feature>
<dbReference type="InterPro" id="IPR039421">
    <property type="entry name" value="Type_1_exporter"/>
</dbReference>
<feature type="transmembrane region" description="Helical" evidence="7">
    <location>
        <begin position="266"/>
        <end position="286"/>
    </location>
</feature>
<dbReference type="AlphaFoldDB" id="A0A2I3CI60"/>
<proteinExistence type="predicted"/>
<dbReference type="PANTHER" id="PTHR24221">
    <property type="entry name" value="ATP-BINDING CASSETTE SUB-FAMILY B"/>
    <property type="match status" value="1"/>
</dbReference>
<feature type="domain" description="ABC transmembrane type-1" evidence="9">
    <location>
        <begin position="26"/>
        <end position="297"/>
    </location>
</feature>
<keyword evidence="4 10" id="KW-0067">ATP-binding</keyword>
<dbReference type="Gene3D" id="3.40.50.300">
    <property type="entry name" value="P-loop containing nucleotide triphosphate hydrolases"/>
    <property type="match status" value="1"/>
</dbReference>
<evidence type="ECO:0000313" key="10">
    <source>
        <dbReference type="EMBL" id="AGV18918.1"/>
    </source>
</evidence>
<dbReference type="EMBL" id="CP006719">
    <property type="protein sequence ID" value="AGV18918.1"/>
    <property type="molecule type" value="Genomic_DNA"/>
</dbReference>
<keyword evidence="3" id="KW-0547">Nucleotide-binding</keyword>
<feature type="transmembrane region" description="Helical" evidence="7">
    <location>
        <begin position="159"/>
        <end position="181"/>
    </location>
</feature>
<dbReference type="GO" id="GO:0005524">
    <property type="term" value="F:ATP binding"/>
    <property type="evidence" value="ECO:0007669"/>
    <property type="project" value="UniProtKB-KW"/>
</dbReference>
<organism evidence="10 11">
    <name type="scientific">Vibrio alginolyticus (strain ATCC 17749 / DSM 2171 / NBRC 15630 / NCIMB 1903 / NCTC 12160 / XII-53)</name>
    <dbReference type="NCBI Taxonomy" id="1219076"/>
    <lineage>
        <taxon>Bacteria</taxon>
        <taxon>Pseudomonadati</taxon>
        <taxon>Pseudomonadota</taxon>
        <taxon>Gammaproteobacteria</taxon>
        <taxon>Vibrionales</taxon>
        <taxon>Vibrionaceae</taxon>
        <taxon>Vibrio</taxon>
    </lineage>
</organism>
<dbReference type="InterPro" id="IPR003593">
    <property type="entry name" value="AAA+_ATPase"/>
</dbReference>
<dbReference type="InterPro" id="IPR017871">
    <property type="entry name" value="ABC_transporter-like_CS"/>
</dbReference>
<dbReference type="InterPro" id="IPR033379">
    <property type="entry name" value="Acid_Pase_AS"/>
</dbReference>
<evidence type="ECO:0000256" key="5">
    <source>
        <dbReference type="ARBA" id="ARBA00022989"/>
    </source>
</evidence>
<sequence>MISKISQHYVTPSLMPALKPSIKKLALGTFCEALAAVAKVGALLCLINLIDKFANQWIYGAIGLWAASALASSVGSWLVHDAESQFSTRLRRQVAQHLTRLPSKTISQYGDNQLRRIVSEDISTLHHMVAHLPSELVTFIVVPATSIFIMLNLTGPVAMLTLLPGLIASLYYLLFLPRFAAKHGKERMTIMGDIVTAVNDYTRGIRVNRIYGTQAGALDSYNDATRRFTHGIVKWVGSVALPAAIATALLQAVSTFAMAYTIGYELSPVAMASLFFFGLAVVSPALKLGHGLDYVNAGKNAAKNISDFLQQPQIESGSLSAGEKPLSLQASNIVVANGTVNIIDNFSHYFPRGSFTAIMGPSGAGKSTLLRLLAGQETPLSGFVTLGGNQLSKLSEISRYSAIRYVPQDIGVLKTTIRQNLKLSTPSSSDDELNQALQQAQLKIDLNSDASVLSGGEQQRVAIANTFLTQANVLLLDEPTSALDKNTAFTVIRNLAKFAKTQDKILIIITHDSELAKLADTTLMLNRKAQRQDEEV</sequence>
<accession>A0A2I3CI60</accession>
<evidence type="ECO:0000256" key="3">
    <source>
        <dbReference type="ARBA" id="ARBA00022741"/>
    </source>
</evidence>
<dbReference type="SUPFAM" id="SSF52540">
    <property type="entry name" value="P-loop containing nucleoside triphosphate hydrolases"/>
    <property type="match status" value="1"/>
</dbReference>
<dbReference type="Pfam" id="PF00005">
    <property type="entry name" value="ABC_tran"/>
    <property type="match status" value="1"/>
</dbReference>
<keyword evidence="2 7" id="KW-0812">Transmembrane</keyword>
<keyword evidence="5 7" id="KW-1133">Transmembrane helix</keyword>
<dbReference type="RefSeq" id="WP_005375287.1">
    <property type="nucleotide sequence ID" value="NC_022359.1"/>
</dbReference>
<dbReference type="Proteomes" id="UP000016714">
    <property type="component" value="Chromosome 2"/>
</dbReference>
<feature type="transmembrane region" description="Helical" evidence="7">
    <location>
        <begin position="235"/>
        <end position="260"/>
    </location>
</feature>
<evidence type="ECO:0000259" key="9">
    <source>
        <dbReference type="PROSITE" id="PS50929"/>
    </source>
</evidence>
<name>A0A2I3CI60_VIBAX</name>
<keyword evidence="6 7" id="KW-0472">Membrane</keyword>
<evidence type="ECO:0000313" key="11">
    <source>
        <dbReference type="Proteomes" id="UP000016714"/>
    </source>
</evidence>